<dbReference type="Pfam" id="PF00485">
    <property type="entry name" value="PRK"/>
    <property type="match status" value="1"/>
</dbReference>
<dbReference type="InterPro" id="IPR027417">
    <property type="entry name" value="P-loop_NTPase"/>
</dbReference>
<keyword evidence="10" id="KW-1185">Reference proteome</keyword>
<evidence type="ECO:0000256" key="3">
    <source>
        <dbReference type="ARBA" id="ARBA00022679"/>
    </source>
</evidence>
<dbReference type="FunCoup" id="A0A5Q0BDN1">
    <property type="interactions" value="89"/>
</dbReference>
<dbReference type="Gene3D" id="3.40.50.300">
    <property type="entry name" value="P-loop containing nucleotide triphosphate hydrolases"/>
    <property type="match status" value="1"/>
</dbReference>
<organism evidence="9 10">
    <name type="scientific">Candidatus Methylospira mobilis</name>
    <dbReference type="NCBI Taxonomy" id="1808979"/>
    <lineage>
        <taxon>Bacteria</taxon>
        <taxon>Pseudomonadati</taxon>
        <taxon>Pseudomonadota</taxon>
        <taxon>Gammaproteobacteria</taxon>
        <taxon>Methylococcales</taxon>
        <taxon>Methylococcaceae</taxon>
        <taxon>Candidatus Methylospira</taxon>
    </lineage>
</organism>
<dbReference type="KEGG" id="mmob:F6R98_00300"/>
<sequence length="298" mass="33902">MSKKYPVVAVTGSSGAGTTTVKKAFEHLFFRLELQALVIEGDSYHRFDRKEMARRVDEAQKGGQHFSHFSLEANILDELQNTFRQYGETGAARRRYYVHSAEEGEELGGYEAGTFTPWEDAPADTDLLFYEGLHGGVKSGDLDIPKYTDLLVGVVPIVNLEWIQKIHRDTAQRGYKPQDVTDTILRRMDDYVKVITPQFSQTDINFQRVPLVDTSNPFIARDIPSQDESLVIVRFKEPNKFKVDFPYLLAMLHDSFMSRHNSIVIPGGKMGLAMEIIFRPIIERLMAGRDKARCDSAY</sequence>
<dbReference type="EC" id="2.7.1.19" evidence="2"/>
<reference evidence="9 10" key="1">
    <citation type="submission" date="2019-09" db="EMBL/GenBank/DDBJ databases">
        <title>Ecophysiology of the spiral-shaped methanotroph Methylospira mobilis as revealed by the complete genome sequence.</title>
        <authorList>
            <person name="Oshkin I.Y."/>
            <person name="Dedysh S.N."/>
            <person name="Miroshnikov K."/>
            <person name="Danilova O.V."/>
            <person name="Hakobyan A."/>
            <person name="Liesack W."/>
        </authorList>
    </citation>
    <scope>NUCLEOTIDE SEQUENCE [LARGE SCALE GENOMIC DNA]</scope>
    <source>
        <strain evidence="9 10">Shm1</strain>
    </source>
</reference>
<dbReference type="GO" id="GO:0008974">
    <property type="term" value="F:phosphoribulokinase activity"/>
    <property type="evidence" value="ECO:0007669"/>
    <property type="project" value="UniProtKB-EC"/>
</dbReference>
<keyword evidence="4" id="KW-0547">Nucleotide-binding</keyword>
<dbReference type="GO" id="GO:0005975">
    <property type="term" value="P:carbohydrate metabolic process"/>
    <property type="evidence" value="ECO:0007669"/>
    <property type="project" value="InterPro"/>
</dbReference>
<dbReference type="Proteomes" id="UP000325755">
    <property type="component" value="Chromosome"/>
</dbReference>
<comment type="catalytic activity">
    <reaction evidence="7">
        <text>D-ribulose 5-phosphate + ATP = D-ribulose 1,5-bisphosphate + ADP + H(+)</text>
        <dbReference type="Rhea" id="RHEA:19365"/>
        <dbReference type="ChEBI" id="CHEBI:15378"/>
        <dbReference type="ChEBI" id="CHEBI:30616"/>
        <dbReference type="ChEBI" id="CHEBI:57870"/>
        <dbReference type="ChEBI" id="CHEBI:58121"/>
        <dbReference type="ChEBI" id="CHEBI:456216"/>
        <dbReference type="EC" id="2.7.1.19"/>
    </reaction>
</comment>
<dbReference type="RefSeq" id="WP_153247219.1">
    <property type="nucleotide sequence ID" value="NZ_CP044205.1"/>
</dbReference>
<dbReference type="SUPFAM" id="SSF52540">
    <property type="entry name" value="P-loop containing nucleoside triphosphate hydrolases"/>
    <property type="match status" value="1"/>
</dbReference>
<dbReference type="NCBIfam" id="NF011997">
    <property type="entry name" value="PRK15453.1"/>
    <property type="match status" value="1"/>
</dbReference>
<dbReference type="InParanoid" id="A0A5Q0BDN1"/>
<evidence type="ECO:0000256" key="2">
    <source>
        <dbReference type="ARBA" id="ARBA00012042"/>
    </source>
</evidence>
<comment type="similarity">
    <text evidence="1">Belongs to the phosphoribulokinase family.</text>
</comment>
<evidence type="ECO:0000313" key="10">
    <source>
        <dbReference type="Proteomes" id="UP000325755"/>
    </source>
</evidence>
<protein>
    <recommendedName>
        <fullName evidence="2">phosphoribulokinase</fullName>
        <ecNumber evidence="2">2.7.1.19</ecNumber>
    </recommendedName>
</protein>
<dbReference type="PRINTS" id="PR00478">
    <property type="entry name" value="PHRIBLKINASE"/>
</dbReference>
<dbReference type="InterPro" id="IPR006083">
    <property type="entry name" value="PRK/URK"/>
</dbReference>
<dbReference type="InterPro" id="IPR006082">
    <property type="entry name" value="PRK"/>
</dbReference>
<dbReference type="GO" id="GO:0005524">
    <property type="term" value="F:ATP binding"/>
    <property type="evidence" value="ECO:0007669"/>
    <property type="project" value="UniProtKB-KW"/>
</dbReference>
<evidence type="ECO:0000256" key="4">
    <source>
        <dbReference type="ARBA" id="ARBA00022741"/>
    </source>
</evidence>
<keyword evidence="6" id="KW-0067">ATP-binding</keyword>
<keyword evidence="3 9" id="KW-0808">Transferase</keyword>
<evidence type="ECO:0000256" key="7">
    <source>
        <dbReference type="ARBA" id="ARBA00047663"/>
    </source>
</evidence>
<dbReference type="AlphaFoldDB" id="A0A5Q0BDN1"/>
<evidence type="ECO:0000256" key="5">
    <source>
        <dbReference type="ARBA" id="ARBA00022777"/>
    </source>
</evidence>
<feature type="domain" description="Phosphoribulokinase/uridine kinase" evidence="8">
    <location>
        <begin position="7"/>
        <end position="215"/>
    </location>
</feature>
<gene>
    <name evidence="9" type="ORF">F6R98_00300</name>
</gene>
<proteinExistence type="inferred from homology"/>
<dbReference type="OrthoDB" id="9773443at2"/>
<evidence type="ECO:0000313" key="9">
    <source>
        <dbReference type="EMBL" id="QFY41242.1"/>
    </source>
</evidence>
<evidence type="ECO:0000256" key="1">
    <source>
        <dbReference type="ARBA" id="ARBA00009719"/>
    </source>
</evidence>
<accession>A0A5Q0BDN1</accession>
<name>A0A5Q0BDN1_9GAMM</name>
<evidence type="ECO:0000256" key="6">
    <source>
        <dbReference type="ARBA" id="ARBA00022840"/>
    </source>
</evidence>
<dbReference type="EMBL" id="CP044205">
    <property type="protein sequence ID" value="QFY41242.1"/>
    <property type="molecule type" value="Genomic_DNA"/>
</dbReference>
<evidence type="ECO:0000259" key="8">
    <source>
        <dbReference type="Pfam" id="PF00485"/>
    </source>
</evidence>
<keyword evidence="5 9" id="KW-0418">Kinase</keyword>